<proteinExistence type="inferred from homology"/>
<feature type="domain" description="LD-carboxypeptidase C-terminal" evidence="4">
    <location>
        <begin position="232"/>
        <end position="354"/>
    </location>
</feature>
<dbReference type="InterPro" id="IPR029062">
    <property type="entry name" value="Class_I_gatase-like"/>
</dbReference>
<dbReference type="PANTHER" id="PTHR30237">
    <property type="entry name" value="MURAMOYLTETRAPEPTIDE CARBOXYPEPTIDASE"/>
    <property type="match status" value="1"/>
</dbReference>
<comment type="similarity">
    <text evidence="1">Belongs to the peptidase S66 family.</text>
</comment>
<dbReference type="RefSeq" id="WP_118930597.1">
    <property type="nucleotide sequence ID" value="NZ_QSKW01000035.1"/>
</dbReference>
<dbReference type="SUPFAM" id="SSF52317">
    <property type="entry name" value="Class I glutamine amidotransferase-like"/>
    <property type="match status" value="1"/>
</dbReference>
<evidence type="ECO:0000256" key="2">
    <source>
        <dbReference type="ARBA" id="ARBA00022801"/>
    </source>
</evidence>
<dbReference type="Pfam" id="PF02016">
    <property type="entry name" value="Peptidase_S66"/>
    <property type="match status" value="1"/>
</dbReference>
<dbReference type="Pfam" id="PF17676">
    <property type="entry name" value="Peptidase_S66C"/>
    <property type="match status" value="1"/>
</dbReference>
<dbReference type="EMBL" id="QSKW01000035">
    <property type="protein sequence ID" value="RHE92314.1"/>
    <property type="molecule type" value="Genomic_DNA"/>
</dbReference>
<evidence type="ECO:0000259" key="3">
    <source>
        <dbReference type="Pfam" id="PF02016"/>
    </source>
</evidence>
<dbReference type="InterPro" id="IPR040921">
    <property type="entry name" value="Peptidase_S66C"/>
</dbReference>
<dbReference type="InterPro" id="IPR040449">
    <property type="entry name" value="Peptidase_S66_N"/>
</dbReference>
<accession>A0A3R6C857</accession>
<dbReference type="InterPro" id="IPR027478">
    <property type="entry name" value="LdcA_N"/>
</dbReference>
<feature type="domain" description="LD-carboxypeptidase N-terminal" evidence="3">
    <location>
        <begin position="13"/>
        <end position="135"/>
    </location>
</feature>
<gene>
    <name evidence="5" type="ORF">DW707_15760</name>
</gene>
<dbReference type="GO" id="GO:0004180">
    <property type="term" value="F:carboxypeptidase activity"/>
    <property type="evidence" value="ECO:0007669"/>
    <property type="project" value="UniProtKB-KW"/>
</dbReference>
<evidence type="ECO:0000313" key="6">
    <source>
        <dbReference type="Proteomes" id="UP000286271"/>
    </source>
</evidence>
<protein>
    <submittedName>
        <fullName evidence="5">LD-carboxypeptidase</fullName>
    </submittedName>
</protein>
<dbReference type="Proteomes" id="UP000286271">
    <property type="component" value="Unassembled WGS sequence"/>
</dbReference>
<organism evidence="5 6">
    <name type="scientific">Roseburia inulinivorans</name>
    <dbReference type="NCBI Taxonomy" id="360807"/>
    <lineage>
        <taxon>Bacteria</taxon>
        <taxon>Bacillati</taxon>
        <taxon>Bacillota</taxon>
        <taxon>Clostridia</taxon>
        <taxon>Lachnospirales</taxon>
        <taxon>Lachnospiraceae</taxon>
        <taxon>Roseburia</taxon>
    </lineage>
</organism>
<evidence type="ECO:0000256" key="1">
    <source>
        <dbReference type="ARBA" id="ARBA00010233"/>
    </source>
</evidence>
<dbReference type="Gene3D" id="3.40.50.10740">
    <property type="entry name" value="Class I glutamine amidotransferase-like"/>
    <property type="match status" value="1"/>
</dbReference>
<dbReference type="Gene3D" id="3.50.30.60">
    <property type="entry name" value="LD-carboxypeptidase A C-terminal domain-like"/>
    <property type="match status" value="1"/>
</dbReference>
<dbReference type="InterPro" id="IPR003507">
    <property type="entry name" value="S66_fam"/>
</dbReference>
<dbReference type="PIRSF" id="PIRSF028757">
    <property type="entry name" value="LD-carboxypeptidase"/>
    <property type="match status" value="1"/>
</dbReference>
<dbReference type="InterPro" id="IPR027461">
    <property type="entry name" value="Carboxypeptidase_A_C_sf"/>
</dbReference>
<dbReference type="AlphaFoldDB" id="A0A3R6C857"/>
<keyword evidence="5" id="KW-0121">Carboxypeptidase</keyword>
<evidence type="ECO:0000313" key="5">
    <source>
        <dbReference type="EMBL" id="RHE92314.1"/>
    </source>
</evidence>
<reference evidence="5 6" key="1">
    <citation type="submission" date="2018-08" db="EMBL/GenBank/DDBJ databases">
        <title>A genome reference for cultivated species of the human gut microbiota.</title>
        <authorList>
            <person name="Zou Y."/>
            <person name="Xue W."/>
            <person name="Luo G."/>
        </authorList>
    </citation>
    <scope>NUCLEOTIDE SEQUENCE [LARGE SCALE GENOMIC DNA]</scope>
    <source>
        <strain evidence="5 6">AM27-11</strain>
    </source>
</reference>
<dbReference type="PANTHER" id="PTHR30237:SF5">
    <property type="entry name" value="CARBOXYPEPTIDASE VC_A0337-RELATED"/>
    <property type="match status" value="1"/>
</dbReference>
<dbReference type="CDD" id="cd07062">
    <property type="entry name" value="Peptidase_S66_mccF_like"/>
    <property type="match status" value="1"/>
</dbReference>
<comment type="caution">
    <text evidence="5">The sequence shown here is derived from an EMBL/GenBank/DDBJ whole genome shotgun (WGS) entry which is preliminary data.</text>
</comment>
<keyword evidence="2" id="KW-0378">Hydrolase</keyword>
<keyword evidence="5" id="KW-0645">Protease</keyword>
<dbReference type="SUPFAM" id="SSF141986">
    <property type="entry name" value="LD-carboxypeptidase A C-terminal domain-like"/>
    <property type="match status" value="1"/>
</dbReference>
<name>A0A3R6C857_9FIRM</name>
<sequence length="368" mass="41477">MRYPKFLPEKGTIGFVAPSFGCATEPYYTAFLNAQKKFQKMGYGLDLGPNCYEAKGIGISNTPQACGKELTDYYCSVDNDILISCGGGEMMCETMNFVDFEKIKSAAPKWYMGYSDNTNFTFLLSTICDTAAVYGPCAGTFGMEPWHESLSDTMDVLTGKTKKLHSYPSWEKDDLKDEGNPYVPYNVTEPSRHVIYPGKEIAQTMQSEMVWKEGETELYIGNENLDVSLKMEGRLVGGCVDCLVNLLGTQFDYVNQFNEKYKEDGIIWFLECCDLNVMGIRRAMWQMKNAGWFQHVKGFLIGRPCCIGEEMMGLDHYHAVTDILKDFEVPIIMDMDIGHRPPMMPLVCGSMAEVCVKGNDVTIDMKYI</sequence>
<evidence type="ECO:0000259" key="4">
    <source>
        <dbReference type="Pfam" id="PF17676"/>
    </source>
</evidence>